<reference evidence="9 10" key="1">
    <citation type="submission" date="2021-04" db="EMBL/GenBank/DDBJ databases">
        <title>Magnetospirillum sulfuroxidans sp. nov., a facultative chemolithoautotrophic sulfur-oxidizing alphaproteobacterium isolated from freshwater sediment and proposals for Paramagetospirillum gen. nov., and Magnetospirillaceae fam. nov.</title>
        <authorList>
            <person name="Koziaeva V."/>
            <person name="Geelhoed J.S."/>
            <person name="Sorokin D.Y."/>
            <person name="Grouzdev D.S."/>
        </authorList>
    </citation>
    <scope>NUCLEOTIDE SEQUENCE [LARGE SCALE GENOMIC DNA]</scope>
    <source>
        <strain evidence="9 10">J10</strain>
    </source>
</reference>
<dbReference type="InterPro" id="IPR003661">
    <property type="entry name" value="HisK_dim/P_dom"/>
</dbReference>
<dbReference type="CDD" id="cd00130">
    <property type="entry name" value="PAS"/>
    <property type="match status" value="1"/>
</dbReference>
<organism evidence="9 10">
    <name type="scientific">Magnetospirillum sulfuroxidans</name>
    <dbReference type="NCBI Taxonomy" id="611300"/>
    <lineage>
        <taxon>Bacteria</taxon>
        <taxon>Pseudomonadati</taxon>
        <taxon>Pseudomonadota</taxon>
        <taxon>Alphaproteobacteria</taxon>
        <taxon>Rhodospirillales</taxon>
        <taxon>Rhodospirillaceae</taxon>
        <taxon>Magnetospirillum</taxon>
    </lineage>
</organism>
<dbReference type="PROSITE" id="PS50112">
    <property type="entry name" value="PAS"/>
    <property type="match status" value="1"/>
</dbReference>
<dbReference type="Gene3D" id="3.30.450.20">
    <property type="entry name" value="PAS domain"/>
    <property type="match status" value="1"/>
</dbReference>
<dbReference type="Pfam" id="PF02518">
    <property type="entry name" value="HATPase_c"/>
    <property type="match status" value="1"/>
</dbReference>
<dbReference type="EMBL" id="JAGTUF010000018">
    <property type="protein sequence ID" value="MBR9973136.1"/>
    <property type="molecule type" value="Genomic_DNA"/>
</dbReference>
<dbReference type="Gene3D" id="1.10.287.130">
    <property type="match status" value="1"/>
</dbReference>
<dbReference type="InterPro" id="IPR003594">
    <property type="entry name" value="HATPase_dom"/>
</dbReference>
<keyword evidence="6" id="KW-0472">Membrane</keyword>
<evidence type="ECO:0000256" key="3">
    <source>
        <dbReference type="ARBA" id="ARBA00022553"/>
    </source>
</evidence>
<keyword evidence="4" id="KW-0808">Transferase</keyword>
<dbReference type="InterPro" id="IPR052162">
    <property type="entry name" value="Sensor_kinase/Photoreceptor"/>
</dbReference>
<dbReference type="SMART" id="SM00387">
    <property type="entry name" value="HATPase_c"/>
    <property type="match status" value="1"/>
</dbReference>
<feature type="transmembrane region" description="Helical" evidence="6">
    <location>
        <begin position="12"/>
        <end position="29"/>
    </location>
</feature>
<dbReference type="PANTHER" id="PTHR43304:SF1">
    <property type="entry name" value="PAC DOMAIN-CONTAINING PROTEIN"/>
    <property type="match status" value="1"/>
</dbReference>
<dbReference type="PRINTS" id="PR00344">
    <property type="entry name" value="BCTRLSENSOR"/>
</dbReference>
<dbReference type="SUPFAM" id="SSF55874">
    <property type="entry name" value="ATPase domain of HSP90 chaperone/DNA topoisomerase II/histidine kinase"/>
    <property type="match status" value="1"/>
</dbReference>
<keyword evidence="3" id="KW-0597">Phosphoprotein</keyword>
<comment type="caution">
    <text evidence="9">The sequence shown here is derived from an EMBL/GenBank/DDBJ whole genome shotgun (WGS) entry which is preliminary data.</text>
</comment>
<gene>
    <name evidence="9" type="ORF">KEC16_15540</name>
</gene>
<dbReference type="SUPFAM" id="SSF47384">
    <property type="entry name" value="Homodimeric domain of signal transducing histidine kinase"/>
    <property type="match status" value="1"/>
</dbReference>
<evidence type="ECO:0000256" key="5">
    <source>
        <dbReference type="ARBA" id="ARBA00022777"/>
    </source>
</evidence>
<evidence type="ECO:0000313" key="9">
    <source>
        <dbReference type="EMBL" id="MBR9973136.1"/>
    </source>
</evidence>
<dbReference type="InterPro" id="IPR000014">
    <property type="entry name" value="PAS"/>
</dbReference>
<evidence type="ECO:0000256" key="2">
    <source>
        <dbReference type="ARBA" id="ARBA00012438"/>
    </source>
</evidence>
<dbReference type="InterPro" id="IPR036097">
    <property type="entry name" value="HisK_dim/P_sf"/>
</dbReference>
<keyword evidence="6" id="KW-0812">Transmembrane</keyword>
<dbReference type="EC" id="2.7.13.3" evidence="2"/>
<dbReference type="InterPro" id="IPR036890">
    <property type="entry name" value="HATPase_C_sf"/>
</dbReference>
<name>A0ABS5IFE0_9PROT</name>
<feature type="transmembrane region" description="Helical" evidence="6">
    <location>
        <begin position="121"/>
        <end position="141"/>
    </location>
</feature>
<evidence type="ECO:0000259" key="7">
    <source>
        <dbReference type="PROSITE" id="PS50109"/>
    </source>
</evidence>
<accession>A0ABS5IFE0</accession>
<dbReference type="Proteomes" id="UP000680714">
    <property type="component" value="Unassembled WGS sequence"/>
</dbReference>
<evidence type="ECO:0000256" key="1">
    <source>
        <dbReference type="ARBA" id="ARBA00000085"/>
    </source>
</evidence>
<dbReference type="SUPFAM" id="SSF55785">
    <property type="entry name" value="PYP-like sensor domain (PAS domain)"/>
    <property type="match status" value="1"/>
</dbReference>
<evidence type="ECO:0000256" key="4">
    <source>
        <dbReference type="ARBA" id="ARBA00022679"/>
    </source>
</evidence>
<dbReference type="Pfam" id="PF00512">
    <property type="entry name" value="HisKA"/>
    <property type="match status" value="1"/>
</dbReference>
<protein>
    <recommendedName>
        <fullName evidence="2">histidine kinase</fullName>
        <ecNumber evidence="2">2.7.13.3</ecNumber>
    </recommendedName>
</protein>
<comment type="catalytic activity">
    <reaction evidence="1">
        <text>ATP + protein L-histidine = ADP + protein N-phospho-L-histidine.</text>
        <dbReference type="EC" id="2.7.13.3"/>
    </reaction>
</comment>
<dbReference type="Pfam" id="PF13188">
    <property type="entry name" value="PAS_8"/>
    <property type="match status" value="1"/>
</dbReference>
<dbReference type="SMART" id="SM00388">
    <property type="entry name" value="HisKA"/>
    <property type="match status" value="1"/>
</dbReference>
<keyword evidence="10" id="KW-1185">Reference proteome</keyword>
<keyword evidence="6" id="KW-1133">Transmembrane helix</keyword>
<dbReference type="InterPro" id="IPR004358">
    <property type="entry name" value="Sig_transdc_His_kin-like_C"/>
</dbReference>
<dbReference type="InterPro" id="IPR005467">
    <property type="entry name" value="His_kinase_dom"/>
</dbReference>
<dbReference type="SMART" id="SM00091">
    <property type="entry name" value="PAS"/>
    <property type="match status" value="1"/>
</dbReference>
<evidence type="ECO:0000256" key="6">
    <source>
        <dbReference type="SAM" id="Phobius"/>
    </source>
</evidence>
<sequence length="432" mass="47071">MGAPIISTGSIALRMALGYALFGCVWIVGSDQLVALLFSDPASLTLVQSWKGLCFVLLSAALIFALGAFFLRALAASERRYHALFADSPEALVIYDLDDLRIIDANAAAGELLGYAAEDMVGLAITAFMPLAVAAAVPAILPRLREPGPFTSVWRLRHHDGRELDVSIHAQAYWEKGHHCRQALLIDVTARIRAETELLRTLDELAGANERMREVSYAISHDLQEPLRQVSGFVQLLERRYAEHLDAEATQFIGYAVEGVGRLKALIADVEDFAQQRDVSQVQAVAANTVMAAVLDDLRRPIGVAAAHVVVATLPDVVVDPRRLAVVFHALVDNAVKFRRPDIACEIVVNATWGGECWVFRVQDNGLGIDSEFRATVFSLFRRLHTRDRIPGNGTGLALAKKMVESWGGRIWVEPAPGGGSIFAFTLRGAGD</sequence>
<evidence type="ECO:0000313" key="10">
    <source>
        <dbReference type="Proteomes" id="UP000680714"/>
    </source>
</evidence>
<keyword evidence="5" id="KW-0418">Kinase</keyword>
<dbReference type="PANTHER" id="PTHR43304">
    <property type="entry name" value="PHYTOCHROME-LIKE PROTEIN CPH1"/>
    <property type="match status" value="1"/>
</dbReference>
<proteinExistence type="predicted"/>
<dbReference type="NCBIfam" id="TIGR00229">
    <property type="entry name" value="sensory_box"/>
    <property type="match status" value="1"/>
</dbReference>
<evidence type="ECO:0000259" key="8">
    <source>
        <dbReference type="PROSITE" id="PS50112"/>
    </source>
</evidence>
<dbReference type="CDD" id="cd00082">
    <property type="entry name" value="HisKA"/>
    <property type="match status" value="1"/>
</dbReference>
<dbReference type="Gene3D" id="3.30.565.10">
    <property type="entry name" value="Histidine kinase-like ATPase, C-terminal domain"/>
    <property type="match status" value="1"/>
</dbReference>
<dbReference type="PROSITE" id="PS50109">
    <property type="entry name" value="HIS_KIN"/>
    <property type="match status" value="1"/>
</dbReference>
<feature type="transmembrane region" description="Helical" evidence="6">
    <location>
        <begin position="49"/>
        <end position="71"/>
    </location>
</feature>
<feature type="domain" description="PAS" evidence="8">
    <location>
        <begin position="77"/>
        <end position="122"/>
    </location>
</feature>
<dbReference type="RefSeq" id="WP_211550584.1">
    <property type="nucleotide sequence ID" value="NZ_JAGTUF010000018.1"/>
</dbReference>
<dbReference type="InterPro" id="IPR035965">
    <property type="entry name" value="PAS-like_dom_sf"/>
</dbReference>
<feature type="domain" description="Histidine kinase" evidence="7">
    <location>
        <begin position="218"/>
        <end position="431"/>
    </location>
</feature>